<dbReference type="EMBL" id="JYDJ01000042">
    <property type="protein sequence ID" value="KRX47471.1"/>
    <property type="molecule type" value="Genomic_DNA"/>
</dbReference>
<name>A0A0V0U8Q4_9BILA</name>
<gene>
    <name evidence="1" type="ORF">T05_14265</name>
</gene>
<proteinExistence type="predicted"/>
<organism evidence="1 2">
    <name type="scientific">Trichinella murrelli</name>
    <dbReference type="NCBI Taxonomy" id="144512"/>
    <lineage>
        <taxon>Eukaryota</taxon>
        <taxon>Metazoa</taxon>
        <taxon>Ecdysozoa</taxon>
        <taxon>Nematoda</taxon>
        <taxon>Enoplea</taxon>
        <taxon>Dorylaimia</taxon>
        <taxon>Trichinellida</taxon>
        <taxon>Trichinellidae</taxon>
        <taxon>Trichinella</taxon>
    </lineage>
</organism>
<dbReference type="Proteomes" id="UP000055048">
    <property type="component" value="Unassembled WGS sequence"/>
</dbReference>
<comment type="caution">
    <text evidence="1">The sequence shown here is derived from an EMBL/GenBank/DDBJ whole genome shotgun (WGS) entry which is preliminary data.</text>
</comment>
<evidence type="ECO:0000313" key="1">
    <source>
        <dbReference type="EMBL" id="KRX47471.1"/>
    </source>
</evidence>
<keyword evidence="2" id="KW-1185">Reference proteome</keyword>
<accession>A0A0V0U8Q4</accession>
<dbReference type="AlphaFoldDB" id="A0A0V0U8Q4"/>
<protein>
    <submittedName>
        <fullName evidence="1">Uncharacterized protein</fullName>
    </submittedName>
</protein>
<evidence type="ECO:0000313" key="2">
    <source>
        <dbReference type="Proteomes" id="UP000055048"/>
    </source>
</evidence>
<reference evidence="1 2" key="1">
    <citation type="submission" date="2015-01" db="EMBL/GenBank/DDBJ databases">
        <title>Evolution of Trichinella species and genotypes.</title>
        <authorList>
            <person name="Korhonen P.K."/>
            <person name="Edoardo P."/>
            <person name="Giuseppe L.R."/>
            <person name="Gasser R.B."/>
        </authorList>
    </citation>
    <scope>NUCLEOTIDE SEQUENCE [LARGE SCALE GENOMIC DNA]</scope>
    <source>
        <strain evidence="1">ISS417</strain>
    </source>
</reference>
<sequence>MYNKLDFFINCNRLKLQYLRENQQNTAANNNRYHRMLIQQATFKHSPLHLMSITKYLCFFSILNVQFYDHKCYVMFTYSQ</sequence>